<comment type="caution">
    <text evidence="1">The sequence shown here is derived from an EMBL/GenBank/DDBJ whole genome shotgun (WGS) entry which is preliminary data.</text>
</comment>
<dbReference type="RefSeq" id="WP_285664208.1">
    <property type="nucleotide sequence ID" value="NZ_BSTX01000002.1"/>
</dbReference>
<organism evidence="1 2">
    <name type="scientific">Actinorhabdospora filicis</name>
    <dbReference type="NCBI Taxonomy" id="1785913"/>
    <lineage>
        <taxon>Bacteria</taxon>
        <taxon>Bacillati</taxon>
        <taxon>Actinomycetota</taxon>
        <taxon>Actinomycetes</taxon>
        <taxon>Micromonosporales</taxon>
        <taxon>Micromonosporaceae</taxon>
        <taxon>Actinorhabdospora</taxon>
    </lineage>
</organism>
<dbReference type="Gene3D" id="3.40.50.1820">
    <property type="entry name" value="alpha/beta hydrolase"/>
    <property type="match status" value="1"/>
</dbReference>
<name>A0A9W6SNE1_9ACTN</name>
<dbReference type="AlphaFoldDB" id="A0A9W6SNE1"/>
<dbReference type="Proteomes" id="UP001165079">
    <property type="component" value="Unassembled WGS sequence"/>
</dbReference>
<protein>
    <recommendedName>
        <fullName evidence="3">Alpha/beta hydrolase</fullName>
    </recommendedName>
</protein>
<dbReference type="EMBL" id="BSTX01000002">
    <property type="protein sequence ID" value="GLZ79077.1"/>
    <property type="molecule type" value="Genomic_DNA"/>
</dbReference>
<evidence type="ECO:0000313" key="2">
    <source>
        <dbReference type="Proteomes" id="UP001165079"/>
    </source>
</evidence>
<evidence type="ECO:0000313" key="1">
    <source>
        <dbReference type="EMBL" id="GLZ79077.1"/>
    </source>
</evidence>
<reference evidence="1" key="1">
    <citation type="submission" date="2023-03" db="EMBL/GenBank/DDBJ databases">
        <title>Actinorhabdospora filicis NBRC 111898.</title>
        <authorList>
            <person name="Ichikawa N."/>
            <person name="Sato H."/>
            <person name="Tonouchi N."/>
        </authorList>
    </citation>
    <scope>NUCLEOTIDE SEQUENCE</scope>
    <source>
        <strain evidence="1">NBRC 111898</strain>
    </source>
</reference>
<keyword evidence="2" id="KW-1185">Reference proteome</keyword>
<dbReference type="PANTHER" id="PTHR43689">
    <property type="entry name" value="HYDROLASE"/>
    <property type="match status" value="1"/>
</dbReference>
<proteinExistence type="predicted"/>
<evidence type="ECO:0008006" key="3">
    <source>
        <dbReference type="Google" id="ProtNLM"/>
    </source>
</evidence>
<sequence length="216" mass="22197">MPVSTMIVTARPRRSSAVRAPVRTLLLHGPGAAASSWDAFAALAAPSLELWDAELPWDGGCELPARLGRVCASVEGGADIVVAHCLAANLLLELLSGTCAPVPSAVVLVAPFHRPHARAAAARNTAARGRPGWLRLVDAYLSEPAPPLDGLGLPVLVLSGAQDTAARPADGLALAAALPDSRARVMDGCGHFPMAERPGLFADLVNGFAARVTGQT</sequence>
<dbReference type="InterPro" id="IPR029058">
    <property type="entry name" value="AB_hydrolase_fold"/>
</dbReference>
<dbReference type="PANTHER" id="PTHR43689:SF8">
    <property type="entry name" value="ALPHA_BETA-HYDROLASES SUPERFAMILY PROTEIN"/>
    <property type="match status" value="1"/>
</dbReference>
<gene>
    <name evidence="1" type="ORF">Afil01_38840</name>
</gene>
<accession>A0A9W6SNE1</accession>
<dbReference type="SUPFAM" id="SSF53474">
    <property type="entry name" value="alpha/beta-Hydrolases"/>
    <property type="match status" value="1"/>
</dbReference>